<dbReference type="InterPro" id="IPR029066">
    <property type="entry name" value="PLP-binding_barrel"/>
</dbReference>
<dbReference type="InterPro" id="IPR026956">
    <property type="entry name" value="D-ser_dehydrat-like_dom"/>
</dbReference>
<dbReference type="KEGG" id="mri:Mal4_33740"/>
<keyword evidence="2 4" id="KW-0456">Lyase</keyword>
<comment type="similarity">
    <text evidence="1">Belongs to the DSD1 family.</text>
</comment>
<dbReference type="Pfam" id="PF14031">
    <property type="entry name" value="D-ser_dehydrat"/>
    <property type="match status" value="1"/>
</dbReference>
<dbReference type="SMART" id="SM01119">
    <property type="entry name" value="D-ser_dehydrat"/>
    <property type="match status" value="1"/>
</dbReference>
<evidence type="ECO:0000256" key="1">
    <source>
        <dbReference type="ARBA" id="ARBA00005323"/>
    </source>
</evidence>
<protein>
    <submittedName>
        <fullName evidence="4">D-threonine aldolase</fullName>
        <ecNumber evidence="4">4.1.2.42</ecNumber>
    </submittedName>
</protein>
<feature type="domain" description="D-serine dehydratase-like" evidence="3">
    <location>
        <begin position="263"/>
        <end position="353"/>
    </location>
</feature>
<dbReference type="OrthoDB" id="9788869at2"/>
<dbReference type="GO" id="GO:0043876">
    <property type="term" value="F:D-threonine aldolase activity"/>
    <property type="evidence" value="ECO:0007669"/>
    <property type="project" value="UniProtKB-EC"/>
</dbReference>
<dbReference type="PANTHER" id="PTHR28004">
    <property type="entry name" value="ZGC:162816-RELATED"/>
    <property type="match status" value="1"/>
</dbReference>
<evidence type="ECO:0000313" key="5">
    <source>
        <dbReference type="Proteomes" id="UP000320496"/>
    </source>
</evidence>
<organism evidence="4 5">
    <name type="scientific">Maioricimonas rarisocia</name>
    <dbReference type="NCBI Taxonomy" id="2528026"/>
    <lineage>
        <taxon>Bacteria</taxon>
        <taxon>Pseudomonadati</taxon>
        <taxon>Planctomycetota</taxon>
        <taxon>Planctomycetia</taxon>
        <taxon>Planctomycetales</taxon>
        <taxon>Planctomycetaceae</taxon>
        <taxon>Maioricimonas</taxon>
    </lineage>
</organism>
<dbReference type="Pfam" id="PF01168">
    <property type="entry name" value="Ala_racemase_N"/>
    <property type="match status" value="1"/>
</dbReference>
<keyword evidence="5" id="KW-1185">Reference proteome</keyword>
<dbReference type="PANTHER" id="PTHR28004:SF2">
    <property type="entry name" value="D-SERINE DEHYDRATASE"/>
    <property type="match status" value="1"/>
</dbReference>
<evidence type="ECO:0000313" key="4">
    <source>
        <dbReference type="EMBL" id="QDU39041.1"/>
    </source>
</evidence>
<dbReference type="EMBL" id="CP036275">
    <property type="protein sequence ID" value="QDU39041.1"/>
    <property type="molecule type" value="Genomic_DNA"/>
</dbReference>
<accession>A0A517Z9C5</accession>
<dbReference type="InterPro" id="IPR042208">
    <property type="entry name" value="D-ser_dehydrat-like_sf"/>
</dbReference>
<dbReference type="InterPro" id="IPR001608">
    <property type="entry name" value="Ala_racemase_N"/>
</dbReference>
<dbReference type="InterPro" id="IPR051466">
    <property type="entry name" value="D-amino_acid_metab_enzyme"/>
</dbReference>
<dbReference type="SUPFAM" id="SSF51419">
    <property type="entry name" value="PLP-binding barrel"/>
    <property type="match status" value="1"/>
</dbReference>
<evidence type="ECO:0000256" key="2">
    <source>
        <dbReference type="ARBA" id="ARBA00023239"/>
    </source>
</evidence>
<dbReference type="GO" id="GO:0036088">
    <property type="term" value="P:D-serine catabolic process"/>
    <property type="evidence" value="ECO:0007669"/>
    <property type="project" value="TreeGrafter"/>
</dbReference>
<sequence>MEDCYRIDDPNRILSPGLVLFRELVEANTDAMIEVAGGIERLRPHCKTHKMREVAEMQVARGITKHKAATFAEAEMLAQAGAKDVFLAYNIVGPNIARVVAYRKAFPDVRLSVTGDDVTCLDQLARAVSDAGTDVDVFLDIDPGRNRTGLRVGERARLLYRQIVDAKGLNPAGFHFYDGHQHHSSLEQRKAAIRSEWEPMLVFRNTLEGEGMPVPAIVCGGTPQFPVYASLRDRALELSPGTCIFHDAGYGEKCPDLEMFRPAVLVLTRVMSRPTENRVTFDVGTKAVASDPPMGTRVVLPEIPDAEQVLQNEEHLVVETALADEWKPGDHTLAIPRHICPTVALHRQVTVVSEGQIVDEWDVVARDRLLTV</sequence>
<evidence type="ECO:0000259" key="3">
    <source>
        <dbReference type="SMART" id="SM01119"/>
    </source>
</evidence>
<gene>
    <name evidence="4" type="ORF">Mal4_33740</name>
</gene>
<dbReference type="Gene3D" id="2.40.37.20">
    <property type="entry name" value="D-serine dehydratase-like domain"/>
    <property type="match status" value="1"/>
</dbReference>
<dbReference type="Gene3D" id="3.20.20.10">
    <property type="entry name" value="Alanine racemase"/>
    <property type="match status" value="1"/>
</dbReference>
<dbReference type="EC" id="4.1.2.42" evidence="4"/>
<dbReference type="Proteomes" id="UP000320496">
    <property type="component" value="Chromosome"/>
</dbReference>
<name>A0A517Z9C5_9PLAN</name>
<dbReference type="CDD" id="cd06821">
    <property type="entry name" value="PLPDE_III_D-TA"/>
    <property type="match status" value="1"/>
</dbReference>
<dbReference type="GO" id="GO:0008721">
    <property type="term" value="F:D-serine ammonia-lyase activity"/>
    <property type="evidence" value="ECO:0007669"/>
    <property type="project" value="TreeGrafter"/>
</dbReference>
<reference evidence="4 5" key="1">
    <citation type="submission" date="2019-02" db="EMBL/GenBank/DDBJ databases">
        <title>Deep-cultivation of Planctomycetes and their phenomic and genomic characterization uncovers novel biology.</title>
        <authorList>
            <person name="Wiegand S."/>
            <person name="Jogler M."/>
            <person name="Boedeker C."/>
            <person name="Pinto D."/>
            <person name="Vollmers J."/>
            <person name="Rivas-Marin E."/>
            <person name="Kohn T."/>
            <person name="Peeters S.H."/>
            <person name="Heuer A."/>
            <person name="Rast P."/>
            <person name="Oberbeckmann S."/>
            <person name="Bunk B."/>
            <person name="Jeske O."/>
            <person name="Meyerdierks A."/>
            <person name="Storesund J.E."/>
            <person name="Kallscheuer N."/>
            <person name="Luecker S."/>
            <person name="Lage O.M."/>
            <person name="Pohl T."/>
            <person name="Merkel B.J."/>
            <person name="Hornburger P."/>
            <person name="Mueller R.-W."/>
            <person name="Bruemmer F."/>
            <person name="Labrenz M."/>
            <person name="Spormann A.M."/>
            <person name="Op den Camp H."/>
            <person name="Overmann J."/>
            <person name="Amann R."/>
            <person name="Jetten M.S.M."/>
            <person name="Mascher T."/>
            <person name="Medema M.H."/>
            <person name="Devos D.P."/>
            <person name="Kaster A.-K."/>
            <person name="Ovreas L."/>
            <person name="Rohde M."/>
            <person name="Galperin M.Y."/>
            <person name="Jogler C."/>
        </authorList>
    </citation>
    <scope>NUCLEOTIDE SEQUENCE [LARGE SCALE GENOMIC DNA]</scope>
    <source>
        <strain evidence="4 5">Mal4</strain>
    </source>
</reference>
<dbReference type="AlphaFoldDB" id="A0A517Z9C5"/>
<proteinExistence type="inferred from homology"/>